<dbReference type="Proteomes" id="UP000032141">
    <property type="component" value="Chromosome C6"/>
</dbReference>
<sequence>MPRRQDESWLRKNIFHSSCMILGRVCSFIIDSGSCRNVISEEAVNKLEILKEPHPALYSLGWLTEGVNLRITQRALVSFLIGPHYKD</sequence>
<dbReference type="HOGENOM" id="CLU_2489875_0_0_1"/>
<dbReference type="EnsemblPlants" id="Bo6g095610.1">
    <property type="protein sequence ID" value="Bo6g095610.1"/>
    <property type="gene ID" value="Bo6g095610"/>
</dbReference>
<name>A0A0D3CXQ3_BRAOL</name>
<reference evidence="1" key="2">
    <citation type="submission" date="2015-03" db="UniProtKB">
        <authorList>
            <consortium name="EnsemblPlants"/>
        </authorList>
    </citation>
    <scope>IDENTIFICATION</scope>
</reference>
<dbReference type="eggNOG" id="KOG0017">
    <property type="taxonomic scope" value="Eukaryota"/>
</dbReference>
<accession>A0A0D3CXQ3</accession>
<reference evidence="1 2" key="1">
    <citation type="journal article" date="2014" name="Genome Biol.">
        <title>Transcriptome and methylome profiling reveals relics of genome dominance in the mesopolyploid Brassica oleracea.</title>
        <authorList>
            <person name="Parkin I.A."/>
            <person name="Koh C."/>
            <person name="Tang H."/>
            <person name="Robinson S.J."/>
            <person name="Kagale S."/>
            <person name="Clarke W.E."/>
            <person name="Town C.D."/>
            <person name="Nixon J."/>
            <person name="Krishnakumar V."/>
            <person name="Bidwell S.L."/>
            <person name="Denoeud F."/>
            <person name="Belcram H."/>
            <person name="Links M.G."/>
            <person name="Just J."/>
            <person name="Clarke C."/>
            <person name="Bender T."/>
            <person name="Huebert T."/>
            <person name="Mason A.S."/>
            <person name="Pires J.C."/>
            <person name="Barker G."/>
            <person name="Moore J."/>
            <person name="Walley P.G."/>
            <person name="Manoli S."/>
            <person name="Batley J."/>
            <person name="Edwards D."/>
            <person name="Nelson M.N."/>
            <person name="Wang X."/>
            <person name="Paterson A.H."/>
            <person name="King G."/>
            <person name="Bancroft I."/>
            <person name="Chalhoub B."/>
            <person name="Sharpe A.G."/>
        </authorList>
    </citation>
    <scope>NUCLEOTIDE SEQUENCE</scope>
    <source>
        <strain evidence="1 2">cv. TO1000</strain>
    </source>
</reference>
<evidence type="ECO:0000313" key="2">
    <source>
        <dbReference type="Proteomes" id="UP000032141"/>
    </source>
</evidence>
<proteinExistence type="predicted"/>
<dbReference type="PANTHER" id="PTHR35046:SF19">
    <property type="entry name" value="OS08G0315200 PROTEIN"/>
    <property type="match status" value="1"/>
</dbReference>
<evidence type="ECO:0008006" key="3">
    <source>
        <dbReference type="Google" id="ProtNLM"/>
    </source>
</evidence>
<protein>
    <recommendedName>
        <fullName evidence="3">Aspartic peptidase DDI1-type domain-containing protein</fullName>
    </recommendedName>
</protein>
<keyword evidence="2" id="KW-1185">Reference proteome</keyword>
<organism evidence="1 2">
    <name type="scientific">Brassica oleracea var. oleracea</name>
    <dbReference type="NCBI Taxonomy" id="109376"/>
    <lineage>
        <taxon>Eukaryota</taxon>
        <taxon>Viridiplantae</taxon>
        <taxon>Streptophyta</taxon>
        <taxon>Embryophyta</taxon>
        <taxon>Tracheophyta</taxon>
        <taxon>Spermatophyta</taxon>
        <taxon>Magnoliopsida</taxon>
        <taxon>eudicotyledons</taxon>
        <taxon>Gunneridae</taxon>
        <taxon>Pentapetalae</taxon>
        <taxon>rosids</taxon>
        <taxon>malvids</taxon>
        <taxon>Brassicales</taxon>
        <taxon>Brassicaceae</taxon>
        <taxon>Brassiceae</taxon>
        <taxon>Brassica</taxon>
    </lineage>
</organism>
<evidence type="ECO:0000313" key="1">
    <source>
        <dbReference type="EnsemblPlants" id="Bo6g095610.1"/>
    </source>
</evidence>
<dbReference type="PANTHER" id="PTHR35046">
    <property type="entry name" value="ZINC KNUCKLE (CCHC-TYPE) FAMILY PROTEIN"/>
    <property type="match status" value="1"/>
</dbReference>
<dbReference type="InterPro" id="IPR021109">
    <property type="entry name" value="Peptidase_aspartic_dom_sf"/>
</dbReference>
<dbReference type="STRING" id="109376.A0A0D3CXQ3"/>
<dbReference type="OMA" id="RRQDESW"/>
<dbReference type="AlphaFoldDB" id="A0A0D3CXQ3"/>
<dbReference type="Gene3D" id="2.40.70.10">
    <property type="entry name" value="Acid Proteases"/>
    <property type="match status" value="1"/>
</dbReference>
<dbReference type="Gramene" id="Bo6g095610.1">
    <property type="protein sequence ID" value="Bo6g095610.1"/>
    <property type="gene ID" value="Bo6g095610"/>
</dbReference>